<dbReference type="Gene3D" id="3.30.70.2450">
    <property type="match status" value="1"/>
</dbReference>
<dbReference type="GO" id="GO:0016709">
    <property type="term" value="F:oxidoreductase activity, acting on paired donors, with incorporation or reduction of molecular oxygen, NAD(P)H as one donor, and incorporation of one atom of oxygen"/>
    <property type="evidence" value="ECO:0007669"/>
    <property type="project" value="UniProtKB-ARBA"/>
</dbReference>
<evidence type="ECO:0000256" key="1">
    <source>
        <dbReference type="ARBA" id="ARBA00001974"/>
    </source>
</evidence>
<dbReference type="AlphaFoldDB" id="A0A9W4RSU8"/>
<accession>A0A9W4RSU8</accession>
<feature type="domain" description="DAGKc" evidence="5">
    <location>
        <begin position="193"/>
        <end position="238"/>
    </location>
</feature>
<dbReference type="EMBL" id="CAMGZC010000366">
    <property type="protein sequence ID" value="CAI0646833.1"/>
    <property type="molecule type" value="Genomic_DNA"/>
</dbReference>
<evidence type="ECO:0000256" key="4">
    <source>
        <dbReference type="ARBA" id="ARBA00023002"/>
    </source>
</evidence>
<dbReference type="Proteomes" id="UP001152533">
    <property type="component" value="Unassembled WGS sequence"/>
</dbReference>
<dbReference type="InterPro" id="IPR017438">
    <property type="entry name" value="ATP-NAD_kinase_N"/>
</dbReference>
<dbReference type="InterPro" id="IPR036188">
    <property type="entry name" value="FAD/NAD-bd_sf"/>
</dbReference>
<dbReference type="GO" id="GO:0016301">
    <property type="term" value="F:kinase activity"/>
    <property type="evidence" value="ECO:0007669"/>
    <property type="project" value="InterPro"/>
</dbReference>
<evidence type="ECO:0000259" key="6">
    <source>
        <dbReference type="Pfam" id="PF01494"/>
    </source>
</evidence>
<dbReference type="Pfam" id="PF01494">
    <property type="entry name" value="FAD_binding_3"/>
    <property type="match status" value="1"/>
</dbReference>
<dbReference type="Gene3D" id="2.60.200.40">
    <property type="match status" value="1"/>
</dbReference>
<evidence type="ECO:0000256" key="2">
    <source>
        <dbReference type="ARBA" id="ARBA00022630"/>
    </source>
</evidence>
<dbReference type="PANTHER" id="PTHR43004:SF19">
    <property type="entry name" value="BINDING MONOOXYGENASE, PUTATIVE (JCVI)-RELATED"/>
    <property type="match status" value="1"/>
</dbReference>
<sequence>MDVAEPLGFEPRDHGLVPRRALDATFVDGKLSFTSQRGSESVRPEEIVFIIPANPHLSSGPIICALREDAEAKEFPYQLDIFFVAGDLPPELTDGLLLSQFPDHLNPQPSRHDVHFVVSTKSGLGHAPKFWDNVVQPLVILADQKAPGGMSSQSNGLSDRFNVLITKDADSVRNFAKDNWASRTQNQPGSSTTKTELIVLMSGDGGVVDLLNGCEETETPTALPTIAVLPLGTGNSNFHSSHKPLYTENGPSHMVLGLRTLFFGTAAPLPSFRASFSPGARLVTYTPEPDAEKPEDVSLRNDGVDHLFGALVASYGFHAQLVWESDTPEYRKHGDKRFGMVAQELLKESHAYTAKVEVRSPDGAALKVLPREKYSYALAAMVSNLEKTFTISPGSGPLQGRLKLVHFGAVGAEKTMEIMMAAYKQGSHVGMKWKDGEQEDYVGYEDAEEIRVTIGESDPRWRKVCIDGTIVEIPEDGWMAVTKVKHPLFSILADRSIFRFTTEEMTQLYDVIVAGAGPVGLLLACEVALAGASVLILERDAKPESEWKSNPVGFRGLHLPSIELLYRRDLLGKLYDLTNRPHTPPKGPGMQFGGHFAGIPLNLNQLDLNRWKYRLPGPSLMPGPITIDRIEAVLTERAESLGVTILRGHGFNRIVEETQSGITVEAGEEGQNFRGRWLVGCDGGRSAIRKAAGFEFPGTEATFTGYVVHCDLDHPDRLVPGFVPTRHGMYIFRKPDMVYLMDFDGGAGQKAEHSLERLQDILNRATGKPDDVRMTKIHLATPFTDRSKQVTTYRRGRVLLAGDAAHIHPPLGGQGMNCGLGDAMNLGWKLAASVRQEQQSPDGKANFELIDTYEKERYPIGEFVLEWNRSQVAALQPNETGYAVQKLVRDLIATDDGANHFIDRVWGLSQRYDVGSDVHPAAGRSAPDFTFKDGTRLGPKMVQGRGMLIDFEDDGTLKDLVTEKYEKRLDYIGADVEDRRGIRALLIRPDGFIAWAVEEGAEVNIDELNVALEKWFKI</sequence>
<dbReference type="Gene3D" id="3.40.30.120">
    <property type="match status" value="1"/>
</dbReference>
<dbReference type="SUPFAM" id="SSF51905">
    <property type="entry name" value="FAD/NAD(P)-binding domain"/>
    <property type="match status" value="1"/>
</dbReference>
<dbReference type="PANTHER" id="PTHR43004">
    <property type="entry name" value="TRK SYSTEM POTASSIUM UPTAKE PROTEIN"/>
    <property type="match status" value="1"/>
</dbReference>
<dbReference type="InterPro" id="IPR002938">
    <property type="entry name" value="FAD-bd"/>
</dbReference>
<dbReference type="SUPFAM" id="SSF111331">
    <property type="entry name" value="NAD kinase/diacylglycerol kinase-like"/>
    <property type="match status" value="1"/>
</dbReference>
<dbReference type="GO" id="GO:0071949">
    <property type="term" value="F:FAD binding"/>
    <property type="evidence" value="ECO:0007669"/>
    <property type="project" value="InterPro"/>
</dbReference>
<name>A0A9W4RSU8_9PEZI</name>
<dbReference type="Gene3D" id="3.40.50.10330">
    <property type="entry name" value="Probable inorganic polyphosphate/atp-NAD kinase, domain 1"/>
    <property type="match status" value="1"/>
</dbReference>
<evidence type="ECO:0008006" key="9">
    <source>
        <dbReference type="Google" id="ProtNLM"/>
    </source>
</evidence>
<dbReference type="InterPro" id="IPR016064">
    <property type="entry name" value="NAD/diacylglycerol_kinase_sf"/>
</dbReference>
<comment type="caution">
    <text evidence="7">The sequence shown here is derived from an EMBL/GenBank/DDBJ whole genome shotgun (WGS) entry which is preliminary data.</text>
</comment>
<evidence type="ECO:0000256" key="3">
    <source>
        <dbReference type="ARBA" id="ARBA00022827"/>
    </source>
</evidence>
<reference evidence="7" key="1">
    <citation type="submission" date="2022-08" db="EMBL/GenBank/DDBJ databases">
        <authorList>
            <person name="Giroux E."/>
            <person name="Giroux E."/>
        </authorList>
    </citation>
    <scope>NUCLEOTIDE SEQUENCE</scope>
    <source>
        <strain evidence="7">H1091258</strain>
    </source>
</reference>
<protein>
    <recommendedName>
        <fullName evidence="9">FAD binding domain-containing protein</fullName>
    </recommendedName>
</protein>
<evidence type="ECO:0000313" key="7">
    <source>
        <dbReference type="EMBL" id="CAI0646833.1"/>
    </source>
</evidence>
<keyword evidence="3" id="KW-0274">FAD</keyword>
<proteinExistence type="predicted"/>
<evidence type="ECO:0000313" key="8">
    <source>
        <dbReference type="Proteomes" id="UP001152533"/>
    </source>
</evidence>
<keyword evidence="4" id="KW-0560">Oxidoreductase</keyword>
<keyword evidence="2" id="KW-0285">Flavoprotein</keyword>
<dbReference type="Gene3D" id="3.50.50.60">
    <property type="entry name" value="FAD/NAD(P)-binding domain"/>
    <property type="match status" value="1"/>
</dbReference>
<organism evidence="7 8">
    <name type="scientific">Colletotrichum noveboracense</name>
    <dbReference type="NCBI Taxonomy" id="2664923"/>
    <lineage>
        <taxon>Eukaryota</taxon>
        <taxon>Fungi</taxon>
        <taxon>Dikarya</taxon>
        <taxon>Ascomycota</taxon>
        <taxon>Pezizomycotina</taxon>
        <taxon>Sordariomycetes</taxon>
        <taxon>Hypocreomycetidae</taxon>
        <taxon>Glomerellales</taxon>
        <taxon>Glomerellaceae</taxon>
        <taxon>Colletotrichum</taxon>
        <taxon>Colletotrichum gloeosporioides species complex</taxon>
    </lineage>
</organism>
<dbReference type="InterPro" id="IPR050641">
    <property type="entry name" value="RIFMO-like"/>
</dbReference>
<dbReference type="PRINTS" id="PR00420">
    <property type="entry name" value="RNGMNOXGNASE"/>
</dbReference>
<dbReference type="Pfam" id="PF21274">
    <property type="entry name" value="Rng_hyd_C"/>
    <property type="match status" value="1"/>
</dbReference>
<keyword evidence="8" id="KW-1185">Reference proteome</keyword>
<dbReference type="Pfam" id="PF00781">
    <property type="entry name" value="DAGK_cat"/>
    <property type="match status" value="1"/>
</dbReference>
<feature type="domain" description="FAD-binding" evidence="6">
    <location>
        <begin position="509"/>
        <end position="866"/>
    </location>
</feature>
<dbReference type="InterPro" id="IPR001206">
    <property type="entry name" value="Diacylglycerol_kinase_cat_dom"/>
</dbReference>
<comment type="cofactor">
    <cofactor evidence="1">
        <name>FAD</name>
        <dbReference type="ChEBI" id="CHEBI:57692"/>
    </cofactor>
</comment>
<gene>
    <name evidence="7" type="ORF">CGXH109_LOCUS59070</name>
</gene>
<evidence type="ECO:0000259" key="5">
    <source>
        <dbReference type="Pfam" id="PF00781"/>
    </source>
</evidence>